<dbReference type="GO" id="GO:0003677">
    <property type="term" value="F:DNA binding"/>
    <property type="evidence" value="ECO:0007669"/>
    <property type="project" value="UniProtKB-KW"/>
</dbReference>
<proteinExistence type="predicted"/>
<comment type="caution">
    <text evidence="5">The sequence shown here is derived from an EMBL/GenBank/DDBJ whole genome shotgun (WGS) entry which is preliminary data.</text>
</comment>
<keyword evidence="3" id="KW-0804">Transcription</keyword>
<dbReference type="InterPro" id="IPR011991">
    <property type="entry name" value="ArsR-like_HTH"/>
</dbReference>
<dbReference type="CDD" id="cd00090">
    <property type="entry name" value="HTH_ARSR"/>
    <property type="match status" value="1"/>
</dbReference>
<evidence type="ECO:0000256" key="2">
    <source>
        <dbReference type="ARBA" id="ARBA00023125"/>
    </source>
</evidence>
<evidence type="ECO:0000313" key="5">
    <source>
        <dbReference type="EMBL" id="MBP2375486.1"/>
    </source>
</evidence>
<dbReference type="EMBL" id="JAGIOE010000001">
    <property type="protein sequence ID" value="MBP2375486.1"/>
    <property type="molecule type" value="Genomic_DNA"/>
</dbReference>
<dbReference type="SMART" id="SM00418">
    <property type="entry name" value="HTH_ARSR"/>
    <property type="match status" value="1"/>
</dbReference>
<accession>A0ABS4WH00</accession>
<dbReference type="PANTHER" id="PTHR43132">
    <property type="entry name" value="ARSENICAL RESISTANCE OPERON REPRESSOR ARSR-RELATED"/>
    <property type="match status" value="1"/>
</dbReference>
<dbReference type="PRINTS" id="PR00778">
    <property type="entry name" value="HTHARSR"/>
</dbReference>
<feature type="domain" description="HTH arsR-type" evidence="4">
    <location>
        <begin position="4"/>
        <end position="96"/>
    </location>
</feature>
<dbReference type="SUPFAM" id="SSF46785">
    <property type="entry name" value="Winged helix' DNA-binding domain"/>
    <property type="match status" value="1"/>
</dbReference>
<dbReference type="Pfam" id="PF12840">
    <property type="entry name" value="HTH_20"/>
    <property type="match status" value="1"/>
</dbReference>
<dbReference type="PROSITE" id="PS50987">
    <property type="entry name" value="HTH_ARSR_2"/>
    <property type="match status" value="1"/>
</dbReference>
<dbReference type="Proteomes" id="UP000766570">
    <property type="component" value="Unassembled WGS sequence"/>
</dbReference>
<evidence type="ECO:0000313" key="6">
    <source>
        <dbReference type="Proteomes" id="UP000766570"/>
    </source>
</evidence>
<evidence type="ECO:0000256" key="3">
    <source>
        <dbReference type="ARBA" id="ARBA00023163"/>
    </source>
</evidence>
<dbReference type="InterPro" id="IPR036388">
    <property type="entry name" value="WH-like_DNA-bd_sf"/>
</dbReference>
<keyword evidence="6" id="KW-1185">Reference proteome</keyword>
<dbReference type="InterPro" id="IPR051011">
    <property type="entry name" value="Metal_resp_trans_reg"/>
</dbReference>
<sequence>MNGLPGAESTQPIFAALSDETRRQVLALLGEKAASASRLSAPLGISRQAVAKHLRILVEAGLAHRRREGREVVFELVVDGLGPAIGYINALGSGAGGPDSSASDSR</sequence>
<keyword evidence="1" id="KW-0805">Transcription regulation</keyword>
<gene>
    <name evidence="5" type="ORF">JOF46_003398</name>
</gene>
<keyword evidence="2 5" id="KW-0238">DNA-binding</keyword>
<dbReference type="NCBIfam" id="NF033788">
    <property type="entry name" value="HTH_metalloreg"/>
    <property type="match status" value="1"/>
</dbReference>
<dbReference type="RefSeq" id="WP_209909187.1">
    <property type="nucleotide sequence ID" value="NZ_BAAAMI010000026.1"/>
</dbReference>
<name>A0ABS4WH00_9MICC</name>
<organism evidence="5 6">
    <name type="scientific">Paeniglutamicibacter psychrophenolicus</name>
    <dbReference type="NCBI Taxonomy" id="257454"/>
    <lineage>
        <taxon>Bacteria</taxon>
        <taxon>Bacillati</taxon>
        <taxon>Actinomycetota</taxon>
        <taxon>Actinomycetes</taxon>
        <taxon>Micrococcales</taxon>
        <taxon>Micrococcaceae</taxon>
        <taxon>Paeniglutamicibacter</taxon>
    </lineage>
</organism>
<dbReference type="InterPro" id="IPR001845">
    <property type="entry name" value="HTH_ArsR_DNA-bd_dom"/>
</dbReference>
<dbReference type="PANTHER" id="PTHR43132:SF2">
    <property type="entry name" value="ARSENICAL RESISTANCE OPERON REPRESSOR ARSR-RELATED"/>
    <property type="match status" value="1"/>
</dbReference>
<evidence type="ECO:0000259" key="4">
    <source>
        <dbReference type="PROSITE" id="PS50987"/>
    </source>
</evidence>
<protein>
    <submittedName>
        <fullName evidence="5">DNA-binding transcriptional ArsR family regulator</fullName>
    </submittedName>
</protein>
<dbReference type="Gene3D" id="1.10.10.10">
    <property type="entry name" value="Winged helix-like DNA-binding domain superfamily/Winged helix DNA-binding domain"/>
    <property type="match status" value="1"/>
</dbReference>
<evidence type="ECO:0000256" key="1">
    <source>
        <dbReference type="ARBA" id="ARBA00023015"/>
    </source>
</evidence>
<dbReference type="InterPro" id="IPR036390">
    <property type="entry name" value="WH_DNA-bd_sf"/>
</dbReference>
<reference evidence="5 6" key="1">
    <citation type="submission" date="2021-03" db="EMBL/GenBank/DDBJ databases">
        <title>Sequencing the genomes of 1000 actinobacteria strains.</title>
        <authorList>
            <person name="Klenk H.-P."/>
        </authorList>
    </citation>
    <scope>NUCLEOTIDE SEQUENCE [LARGE SCALE GENOMIC DNA]</scope>
    <source>
        <strain evidence="5 6">DSM 15454</strain>
    </source>
</reference>